<feature type="transmembrane region" description="Helical" evidence="1">
    <location>
        <begin position="777"/>
        <end position="800"/>
    </location>
</feature>
<dbReference type="AlphaFoldDB" id="A0A926I046"/>
<proteinExistence type="predicted"/>
<accession>A0A926I046</accession>
<comment type="caution">
    <text evidence="2">The sequence shown here is derived from an EMBL/GenBank/DDBJ whole genome shotgun (WGS) entry which is preliminary data.</text>
</comment>
<protein>
    <submittedName>
        <fullName evidence="2">Uncharacterized protein</fullName>
    </submittedName>
</protein>
<sequence>MAKETHEEIYKISFEVGKNPFSQILSDIDTLKASVNSLNASAVLDDLGKKASVAAAGTKELATGITSLRGGQQAIYGLLFDMQEFDSKTSGAKSALDSFQKSMQTLRAEPIEMIKDKLVAVQLQSAVVAGAFQTVATRNFSNLTNNLKTVKGTLSEGETGAKGFTNILKNAGKVSVVRVGKGVQTVKTRLTEGVQKAKIFGTSLKNAAKTSFTKVAGGLKTVGSFIGGGVNGAKKAFNLVKTGFNKLPAPVTAGFTQGLVPDIQSVMGGLNSAFESGGLEGYLSAMPEAFGNIAGLIQTQIPAIAQDISSSFPTIFSTIAQTLPQILPVIIDSLLNVFSSLLNVLSSQGPSILTALISALNQAVQGLLAMLPQLITVGLQLIIALVQGLAMAAPTLIPAIMDAVMGMLNSLVAMLPQLIIAGLQLLLGLVQGIMNALPILVSMVPQIITNLVNGILANLPTILQLGVELLVQLALGLVQAIPMLLGAVPKIIQSLWDALTQINWLELGGKIIKGIGTGIVNGIKSIFGKGDKEKSSDSASFSAGMSAGTGNVAATASTLSNTAANSLGTGSVASMTQGMNVANSFGQGMNMNGAGLANTATQISGNTVAAFGANGGAYQQGADMVNTFSNGMTAQNPALQAQSISAEAQNALGAAKEAITVASDEIIAKLTQIKVSITEAMLACQVSIGENMAQSFMNLSLAITNVVMAFTMFQQAAMGSFLALTILGTVGVAIFTASVTMGFFTMLMTVTMIMAALIAVVAASMMALAVVSAAGVITLSAVAAAAMLSFASIIAAGLAFSVGTMTMVVSAALVQMTLFAAAFGVACAAIGLLTTNCATQILEAFKKVNLLTTGMQMINGLILGMNARKEAAVATARAIAQAINTEYDKIQKISSPSKVWYEKGANMIQGGIGGMESQMPKMQSVAQQAGNMSMPYTGSYSPEQGAGAVTARSQSTEYNSYAPQFNMTISGSNDDRILARKVKAWIKSSMDEVFDSMARTNPRLREV</sequence>
<evidence type="ECO:0000313" key="3">
    <source>
        <dbReference type="Proteomes" id="UP000611762"/>
    </source>
</evidence>
<dbReference type="Proteomes" id="UP000611762">
    <property type="component" value="Unassembled WGS sequence"/>
</dbReference>
<evidence type="ECO:0000256" key="1">
    <source>
        <dbReference type="SAM" id="Phobius"/>
    </source>
</evidence>
<gene>
    <name evidence="2" type="ORF">H8698_12675</name>
</gene>
<keyword evidence="1" id="KW-0472">Membrane</keyword>
<feature type="transmembrane region" description="Helical" evidence="1">
    <location>
        <begin position="461"/>
        <end position="485"/>
    </location>
</feature>
<dbReference type="EMBL" id="JACRSU010000006">
    <property type="protein sequence ID" value="MBC8541835.1"/>
    <property type="molecule type" value="Genomic_DNA"/>
</dbReference>
<dbReference type="RefSeq" id="WP_249313820.1">
    <property type="nucleotide sequence ID" value="NZ_JACRSU010000006.1"/>
</dbReference>
<evidence type="ECO:0000313" key="2">
    <source>
        <dbReference type="EMBL" id="MBC8541835.1"/>
    </source>
</evidence>
<feature type="transmembrane region" description="Helical" evidence="1">
    <location>
        <begin position="751"/>
        <end position="771"/>
    </location>
</feature>
<feature type="transmembrane region" description="Helical" evidence="1">
    <location>
        <begin position="377"/>
        <end position="397"/>
    </location>
</feature>
<keyword evidence="1" id="KW-1133">Transmembrane helix</keyword>
<feature type="transmembrane region" description="Helical" evidence="1">
    <location>
        <begin position="721"/>
        <end position="744"/>
    </location>
</feature>
<keyword evidence="3" id="KW-1185">Reference proteome</keyword>
<organism evidence="2 3">
    <name type="scientific">Congzhengia minquanensis</name>
    <dbReference type="NCBI Taxonomy" id="2763657"/>
    <lineage>
        <taxon>Bacteria</taxon>
        <taxon>Bacillati</taxon>
        <taxon>Bacillota</taxon>
        <taxon>Clostridia</taxon>
        <taxon>Eubacteriales</taxon>
        <taxon>Oscillospiraceae</taxon>
        <taxon>Congzhengia</taxon>
    </lineage>
</organism>
<feature type="transmembrane region" description="Helical" evidence="1">
    <location>
        <begin position="418"/>
        <end position="441"/>
    </location>
</feature>
<name>A0A926I046_9FIRM</name>
<dbReference type="InterPro" id="IPR016024">
    <property type="entry name" value="ARM-type_fold"/>
</dbReference>
<keyword evidence="1" id="KW-0812">Transmembrane</keyword>
<reference evidence="2" key="1">
    <citation type="submission" date="2020-08" db="EMBL/GenBank/DDBJ databases">
        <title>Genome public.</title>
        <authorList>
            <person name="Liu C."/>
            <person name="Sun Q."/>
        </authorList>
    </citation>
    <scope>NUCLEOTIDE SEQUENCE</scope>
    <source>
        <strain evidence="2">H8</strain>
    </source>
</reference>
<dbReference type="SUPFAM" id="SSF48371">
    <property type="entry name" value="ARM repeat"/>
    <property type="match status" value="1"/>
</dbReference>
<feature type="transmembrane region" description="Helical" evidence="1">
    <location>
        <begin position="812"/>
        <end position="833"/>
    </location>
</feature>